<feature type="compositionally biased region" description="Polar residues" evidence="11">
    <location>
        <begin position="8"/>
        <end position="30"/>
    </location>
</feature>
<dbReference type="CDD" id="cd06916">
    <property type="entry name" value="NR_DBD_like"/>
    <property type="match status" value="1"/>
</dbReference>
<proteinExistence type="inferred from homology"/>
<name>A0A9X6NCQ5_HYPEX</name>
<feature type="compositionally biased region" description="Polar residues" evidence="11">
    <location>
        <begin position="163"/>
        <end position="177"/>
    </location>
</feature>
<evidence type="ECO:0000256" key="1">
    <source>
        <dbReference type="ARBA" id="ARBA00004123"/>
    </source>
</evidence>
<dbReference type="InterPro" id="IPR001723">
    <property type="entry name" value="Nuclear_hrmn_rcpt"/>
</dbReference>
<dbReference type="GO" id="GO:0043565">
    <property type="term" value="F:sequence-specific DNA binding"/>
    <property type="evidence" value="ECO:0007669"/>
    <property type="project" value="InterPro"/>
</dbReference>
<dbReference type="InterPro" id="IPR000536">
    <property type="entry name" value="Nucl_hrmn_rcpt_lig-bd"/>
</dbReference>
<dbReference type="InterPro" id="IPR013088">
    <property type="entry name" value="Znf_NHR/GATA"/>
</dbReference>
<feature type="domain" description="Nuclear receptor" evidence="12">
    <location>
        <begin position="58"/>
        <end position="134"/>
    </location>
</feature>
<dbReference type="GO" id="GO:0003707">
    <property type="term" value="F:nuclear steroid receptor activity"/>
    <property type="evidence" value="ECO:0007669"/>
    <property type="project" value="InterPro"/>
</dbReference>
<keyword evidence="8 10" id="KW-0675">Receptor</keyword>
<feature type="compositionally biased region" description="Basic and acidic residues" evidence="11">
    <location>
        <begin position="524"/>
        <end position="537"/>
    </location>
</feature>
<sequence length="537" mass="58691">MDVGQSRGAVSSSHDAVQGNSNDGTSNTFPSGPFSHVEPLSAHSDDTSSGDSTPAAEVLGCLICGDHSRGRHYGVVSCEGCKGFFKRTVRNNMEYLCRDGQKKCIVDRRLRNRCQYCRFQKCLQMGMREDGVQDVRYQRRRRQQKRTQPQVALPNFLSPPNPHSSTAAPAPVPTSQGADLAGTASPPVKGFCLRKLLVADSIFIGRVIPSVQELQTVPMAFVAAGEGTGSMSALMDASGRELVNTCEQELQLAARYIRSCPCMEELSMDDQLALVKCGWNELHLSAMATRASRAQEKDALVLSTGLSITSAEAPLFGLGGLVERVCTELIERMSDLKIDDFEMACLRAIVLFNPDAAGLANIDQIESCREVLYSALEAHCNKKLPKDRTRFGKLLLRLPSLRSISLKCTNQLFYSQLFPVLPFEGILMRLLGPQWSRDLRLIARDVEMEEYWRRMAQAAYGPNVTNASRLSGPMMMPAWGGVSGVSNPFGPVPMAEDVSSSDTSFTNHPNAASTSFNGSSSDSEFSREPASHDEPLS</sequence>
<dbReference type="InterPro" id="IPR000003">
    <property type="entry name" value="Retinoid-X_rcpt/HNF4"/>
</dbReference>
<accession>A0A9X6NCQ5</accession>
<dbReference type="InterPro" id="IPR035500">
    <property type="entry name" value="NHR-like_dom_sf"/>
</dbReference>
<keyword evidence="6 10" id="KW-0238">DNA-binding</keyword>
<keyword evidence="4 10" id="KW-0862">Zinc</keyword>
<comment type="caution">
    <text evidence="14">The sequence shown here is derived from an EMBL/GenBank/DDBJ whole genome shotgun (WGS) entry which is preliminary data.</text>
</comment>
<keyword evidence="2 10" id="KW-0479">Metal-binding</keyword>
<dbReference type="Gene3D" id="3.30.50.10">
    <property type="entry name" value="Erythroid Transcription Factor GATA-1, subunit A"/>
    <property type="match status" value="1"/>
</dbReference>
<dbReference type="Pfam" id="PF00105">
    <property type="entry name" value="zf-C4"/>
    <property type="match status" value="1"/>
</dbReference>
<dbReference type="InterPro" id="IPR050274">
    <property type="entry name" value="Nuclear_hormone_rcpt_NR2"/>
</dbReference>
<evidence type="ECO:0000256" key="5">
    <source>
        <dbReference type="ARBA" id="ARBA00023015"/>
    </source>
</evidence>
<dbReference type="PRINTS" id="PR00545">
    <property type="entry name" value="RETINOIDXR"/>
</dbReference>
<evidence type="ECO:0000313" key="15">
    <source>
        <dbReference type="Proteomes" id="UP000192578"/>
    </source>
</evidence>
<feature type="region of interest" description="Disordered" evidence="11">
    <location>
        <begin position="493"/>
        <end position="537"/>
    </location>
</feature>
<keyword evidence="5 10" id="KW-0805">Transcription regulation</keyword>
<dbReference type="EMBL" id="MTYJ01000235">
    <property type="protein sequence ID" value="OWA51687.1"/>
    <property type="molecule type" value="Genomic_DNA"/>
</dbReference>
<organism evidence="14 15">
    <name type="scientific">Hypsibius exemplaris</name>
    <name type="common">Freshwater tardigrade</name>
    <dbReference type="NCBI Taxonomy" id="2072580"/>
    <lineage>
        <taxon>Eukaryota</taxon>
        <taxon>Metazoa</taxon>
        <taxon>Ecdysozoa</taxon>
        <taxon>Tardigrada</taxon>
        <taxon>Eutardigrada</taxon>
        <taxon>Parachela</taxon>
        <taxon>Hypsibioidea</taxon>
        <taxon>Hypsibiidae</taxon>
        <taxon>Hypsibius</taxon>
    </lineage>
</organism>
<keyword evidence="7 10" id="KW-0804">Transcription</keyword>
<reference evidence="15" key="1">
    <citation type="submission" date="2017-01" db="EMBL/GenBank/DDBJ databases">
        <title>Comparative genomics of anhydrobiosis in the tardigrade Hypsibius dujardini.</title>
        <authorList>
            <person name="Yoshida Y."/>
            <person name="Koutsovoulos G."/>
            <person name="Laetsch D."/>
            <person name="Stevens L."/>
            <person name="Kumar S."/>
            <person name="Horikawa D."/>
            <person name="Ishino K."/>
            <person name="Komine S."/>
            <person name="Tomita M."/>
            <person name="Blaxter M."/>
            <person name="Arakawa K."/>
        </authorList>
    </citation>
    <scope>NUCLEOTIDE SEQUENCE [LARGE SCALE GENOMIC DNA]</scope>
    <source>
        <strain evidence="15">Z151</strain>
    </source>
</reference>
<feature type="region of interest" description="Disordered" evidence="11">
    <location>
        <begin position="137"/>
        <end position="181"/>
    </location>
</feature>
<comment type="similarity">
    <text evidence="10">Belongs to the nuclear hormone receptor family.</text>
</comment>
<gene>
    <name evidence="14" type="ORF">BV898_16160</name>
</gene>
<keyword evidence="15" id="KW-1185">Reference proteome</keyword>
<comment type="subcellular location">
    <subcellularLocation>
        <location evidence="1 10">Nucleus</location>
    </subcellularLocation>
</comment>
<evidence type="ECO:0000256" key="7">
    <source>
        <dbReference type="ARBA" id="ARBA00023163"/>
    </source>
</evidence>
<dbReference type="PRINTS" id="PR00047">
    <property type="entry name" value="STROIDFINGER"/>
</dbReference>
<feature type="domain" description="NR LBD" evidence="13">
    <location>
        <begin position="209"/>
        <end position="434"/>
    </location>
</feature>
<evidence type="ECO:0000256" key="10">
    <source>
        <dbReference type="RuleBase" id="RU004334"/>
    </source>
</evidence>
<dbReference type="FunFam" id="3.30.50.10:FF:000006">
    <property type="entry name" value="Nuclear receptor subfamily 5 group A member"/>
    <property type="match status" value="1"/>
</dbReference>
<evidence type="ECO:0000256" key="11">
    <source>
        <dbReference type="SAM" id="MobiDB-lite"/>
    </source>
</evidence>
<evidence type="ECO:0000259" key="12">
    <source>
        <dbReference type="PROSITE" id="PS51030"/>
    </source>
</evidence>
<dbReference type="SUPFAM" id="SSF57716">
    <property type="entry name" value="Glucocorticoid receptor-like (DNA-binding domain)"/>
    <property type="match status" value="1"/>
</dbReference>
<dbReference type="SMART" id="SM00399">
    <property type="entry name" value="ZnF_C4"/>
    <property type="match status" value="1"/>
</dbReference>
<evidence type="ECO:0000259" key="13">
    <source>
        <dbReference type="PROSITE" id="PS51843"/>
    </source>
</evidence>
<evidence type="ECO:0000256" key="6">
    <source>
        <dbReference type="ARBA" id="ARBA00023125"/>
    </source>
</evidence>
<dbReference type="SUPFAM" id="SSF48508">
    <property type="entry name" value="Nuclear receptor ligand-binding domain"/>
    <property type="match status" value="1"/>
</dbReference>
<dbReference type="GO" id="GO:0008270">
    <property type="term" value="F:zinc ion binding"/>
    <property type="evidence" value="ECO:0007669"/>
    <property type="project" value="UniProtKB-KW"/>
</dbReference>
<keyword evidence="3 10" id="KW-0863">Zinc-finger</keyword>
<dbReference type="Pfam" id="PF00104">
    <property type="entry name" value="Hormone_recep"/>
    <property type="match status" value="1"/>
</dbReference>
<feature type="region of interest" description="Disordered" evidence="11">
    <location>
        <begin position="1"/>
        <end position="51"/>
    </location>
</feature>
<evidence type="ECO:0000256" key="4">
    <source>
        <dbReference type="ARBA" id="ARBA00022833"/>
    </source>
</evidence>
<dbReference type="AlphaFoldDB" id="A0A9X6NCQ5"/>
<evidence type="ECO:0000256" key="8">
    <source>
        <dbReference type="ARBA" id="ARBA00023170"/>
    </source>
</evidence>
<evidence type="ECO:0000313" key="14">
    <source>
        <dbReference type="EMBL" id="OWA51687.1"/>
    </source>
</evidence>
<dbReference type="InterPro" id="IPR001628">
    <property type="entry name" value="Znf_hrmn_rcpt"/>
</dbReference>
<protein>
    <submittedName>
        <fullName evidence="14">Retinoic acid receptor RXR-gamma</fullName>
    </submittedName>
</protein>
<dbReference type="PROSITE" id="PS51030">
    <property type="entry name" value="NUCLEAR_REC_DBD_2"/>
    <property type="match status" value="1"/>
</dbReference>
<feature type="compositionally biased region" description="Low complexity" evidence="11">
    <location>
        <begin position="513"/>
        <end position="523"/>
    </location>
</feature>
<keyword evidence="9 10" id="KW-0539">Nucleus</keyword>
<dbReference type="SMART" id="SM00430">
    <property type="entry name" value="HOLI"/>
    <property type="match status" value="1"/>
</dbReference>
<evidence type="ECO:0000256" key="9">
    <source>
        <dbReference type="ARBA" id="ARBA00023242"/>
    </source>
</evidence>
<dbReference type="GO" id="GO:0005634">
    <property type="term" value="C:nucleus"/>
    <property type="evidence" value="ECO:0007669"/>
    <property type="project" value="UniProtKB-SubCell"/>
</dbReference>
<feature type="compositionally biased region" description="Polar residues" evidence="11">
    <location>
        <begin position="498"/>
        <end position="512"/>
    </location>
</feature>
<dbReference type="PROSITE" id="PS51843">
    <property type="entry name" value="NR_LBD"/>
    <property type="match status" value="1"/>
</dbReference>
<dbReference type="Gene3D" id="1.10.565.10">
    <property type="entry name" value="Retinoid X Receptor"/>
    <property type="match status" value="1"/>
</dbReference>
<evidence type="ECO:0000256" key="2">
    <source>
        <dbReference type="ARBA" id="ARBA00022723"/>
    </source>
</evidence>
<dbReference type="PROSITE" id="PS00031">
    <property type="entry name" value="NUCLEAR_REC_DBD_1"/>
    <property type="match status" value="1"/>
</dbReference>
<dbReference type="Proteomes" id="UP000192578">
    <property type="component" value="Unassembled WGS sequence"/>
</dbReference>
<evidence type="ECO:0000256" key="3">
    <source>
        <dbReference type="ARBA" id="ARBA00022771"/>
    </source>
</evidence>
<dbReference type="OrthoDB" id="5873264at2759"/>
<dbReference type="PRINTS" id="PR00398">
    <property type="entry name" value="STRDHORMONER"/>
</dbReference>
<dbReference type="PANTHER" id="PTHR24083">
    <property type="entry name" value="NUCLEAR HORMONE RECEPTOR"/>
    <property type="match status" value="1"/>
</dbReference>